<reference evidence="3 4" key="1">
    <citation type="journal article" date="2010" name="Int. J. Syst. Evol. Microbiol.">
        <title>Reclassification of Herbaspirillum putei as a later heterotypic synonym of Herbaspirillum huttiense, with the description of H. huttiense subsp. huttiense subsp. nov. and H. huttiense subsp. putei subsp. nov., comb. nov., and description of Herbaspirillum aquaticum sp. nov.</title>
        <authorList>
            <person name="Dobritsa A.P."/>
            <person name="Reddy M.C."/>
            <person name="Samadpour M."/>
        </authorList>
    </citation>
    <scope>NUCLEOTIDE SEQUENCE [LARGE SCALE GENOMIC DNA]</scope>
    <source>
        <strain evidence="3 4">IEH 4430</strain>
    </source>
</reference>
<keyword evidence="2" id="KW-0521">NADP</keyword>
<organism evidence="3 4">
    <name type="scientific">Herbaspirillum aquaticum</name>
    <dbReference type="NCBI Taxonomy" id="568783"/>
    <lineage>
        <taxon>Bacteria</taxon>
        <taxon>Pseudomonadati</taxon>
        <taxon>Pseudomonadota</taxon>
        <taxon>Betaproteobacteria</taxon>
        <taxon>Burkholderiales</taxon>
        <taxon>Oxalobacteraceae</taxon>
        <taxon>Herbaspirillum</taxon>
    </lineage>
</organism>
<dbReference type="Gene3D" id="3.40.50.720">
    <property type="entry name" value="NAD(P)-binding Rossmann-like Domain"/>
    <property type="match status" value="1"/>
</dbReference>
<evidence type="ECO:0000313" key="3">
    <source>
        <dbReference type="EMBL" id="OWY34543.1"/>
    </source>
</evidence>
<evidence type="ECO:0000313" key="4">
    <source>
        <dbReference type="Proteomes" id="UP000214747"/>
    </source>
</evidence>
<dbReference type="SUPFAM" id="SSF51735">
    <property type="entry name" value="NAD(P)-binding Rossmann-fold domains"/>
    <property type="match status" value="1"/>
</dbReference>
<dbReference type="PRINTS" id="PR00080">
    <property type="entry name" value="SDRFAMILY"/>
</dbReference>
<dbReference type="GO" id="GO:0050038">
    <property type="term" value="F:L-xylulose reductase (NADPH) activity"/>
    <property type="evidence" value="ECO:0007669"/>
    <property type="project" value="TreeGrafter"/>
</dbReference>
<accession>A0A225STI7</accession>
<comment type="caution">
    <text evidence="3">The sequence shown here is derived from an EMBL/GenBank/DDBJ whole genome shotgun (WGS) entry which is preliminary data.</text>
</comment>
<dbReference type="RefSeq" id="WP_088755321.1">
    <property type="nucleotide sequence ID" value="NZ_NJGV01000009.1"/>
</dbReference>
<dbReference type="AlphaFoldDB" id="A0A225STI7"/>
<dbReference type="PANTHER" id="PTHR44252:SF3">
    <property type="entry name" value="D-ERYTHRULOSE REDUCTASE-RELATED"/>
    <property type="match status" value="1"/>
</dbReference>
<dbReference type="PANTHER" id="PTHR44252">
    <property type="entry name" value="D-ERYTHRULOSE REDUCTASE"/>
    <property type="match status" value="1"/>
</dbReference>
<evidence type="ECO:0000256" key="2">
    <source>
        <dbReference type="ARBA" id="ARBA00022857"/>
    </source>
</evidence>
<dbReference type="NCBIfam" id="NF005465">
    <property type="entry name" value="PRK07060.1-2"/>
    <property type="match status" value="1"/>
</dbReference>
<name>A0A225STI7_9BURK</name>
<proteinExistence type="inferred from homology"/>
<dbReference type="Pfam" id="PF13561">
    <property type="entry name" value="adh_short_C2"/>
    <property type="match status" value="1"/>
</dbReference>
<dbReference type="EMBL" id="NJGV01000009">
    <property type="protein sequence ID" value="OWY34543.1"/>
    <property type="molecule type" value="Genomic_DNA"/>
</dbReference>
<dbReference type="GO" id="GO:0005997">
    <property type="term" value="P:xylulose metabolic process"/>
    <property type="evidence" value="ECO:0007669"/>
    <property type="project" value="TreeGrafter"/>
</dbReference>
<comment type="similarity">
    <text evidence="1">Belongs to the short-chain dehydrogenases/reductases (SDR) family.</text>
</comment>
<dbReference type="GO" id="GO:0004090">
    <property type="term" value="F:carbonyl reductase (NADPH) activity"/>
    <property type="evidence" value="ECO:0007669"/>
    <property type="project" value="TreeGrafter"/>
</dbReference>
<dbReference type="GO" id="GO:0006006">
    <property type="term" value="P:glucose metabolic process"/>
    <property type="evidence" value="ECO:0007669"/>
    <property type="project" value="TreeGrafter"/>
</dbReference>
<dbReference type="FunFam" id="3.40.50.720:FF:000084">
    <property type="entry name" value="Short-chain dehydrogenase reductase"/>
    <property type="match status" value="1"/>
</dbReference>
<dbReference type="PRINTS" id="PR00081">
    <property type="entry name" value="GDHRDH"/>
</dbReference>
<sequence>MEFSGTSVIITGAGKGIGRACARLMAQRGAEVIALSRTASDLASLREEIGGRSVQVDLADPAAARRAMAQAGTADFLINSAGINVLQSSTEMTDAGYEAVLGVNLRAALITCQAFALARIAAGGGGAIVNITSIAGHRGFAEHLCYAASKAGLEGATRVLAKELGVHGIRVNAVAPTITLTELAEAAWSDPAKSAPMMVRHPLQRFASAEDVARSIAMLLSRDAAMLTGAVVPVDGGFLAV</sequence>
<dbReference type="InterPro" id="IPR036291">
    <property type="entry name" value="NAD(P)-bd_dom_sf"/>
</dbReference>
<evidence type="ECO:0000256" key="1">
    <source>
        <dbReference type="ARBA" id="ARBA00006484"/>
    </source>
</evidence>
<protein>
    <submittedName>
        <fullName evidence="3">Short-chain dehydrogenase</fullName>
    </submittedName>
</protein>
<dbReference type="InterPro" id="IPR002347">
    <property type="entry name" value="SDR_fam"/>
</dbReference>
<keyword evidence="4" id="KW-1185">Reference proteome</keyword>
<gene>
    <name evidence="3" type="ORF">CEJ45_11920</name>
</gene>
<dbReference type="InterPro" id="IPR051737">
    <property type="entry name" value="L-xylulose/Carbonyl_redctase"/>
</dbReference>
<dbReference type="Proteomes" id="UP000214747">
    <property type="component" value="Unassembled WGS sequence"/>
</dbReference>